<organism evidence="2 3">
    <name type="scientific">Streptococcus mitis</name>
    <dbReference type="NCBI Taxonomy" id="28037"/>
    <lineage>
        <taxon>Bacteria</taxon>
        <taxon>Bacillati</taxon>
        <taxon>Bacillota</taxon>
        <taxon>Bacilli</taxon>
        <taxon>Lactobacillales</taxon>
        <taxon>Streptococcaceae</taxon>
        <taxon>Streptococcus</taxon>
        <taxon>Streptococcus mitis group</taxon>
    </lineage>
</organism>
<evidence type="ECO:0000313" key="2">
    <source>
        <dbReference type="EMBL" id="KYF37484.1"/>
    </source>
</evidence>
<comment type="caution">
    <text evidence="2">The sequence shown here is derived from an EMBL/GenBank/DDBJ whole genome shotgun (WGS) entry which is preliminary data.</text>
</comment>
<reference evidence="2 3" key="1">
    <citation type="submission" date="2016-01" db="EMBL/GenBank/DDBJ databases">
        <title>Highly variable Streptococcus oralis 1 are common among viridans streptococci isolated from primates.</title>
        <authorList>
            <person name="Denapaite D."/>
            <person name="Rieger M."/>
            <person name="Koendgen S."/>
            <person name="Brueckner R."/>
            <person name="Ochigava I."/>
            <person name="Kappeler P."/>
            <person name="Maetz-Rensing K."/>
            <person name="Leendertz F."/>
        </authorList>
    </citation>
    <scope>NUCLEOTIDE SEQUENCE [LARGE SCALE GENOMIC DNA]</scope>
    <source>
        <strain evidence="2 3">M3-1</strain>
    </source>
</reference>
<keyword evidence="1" id="KW-0472">Membrane</keyword>
<keyword evidence="1" id="KW-0812">Transmembrane</keyword>
<feature type="transmembrane region" description="Helical" evidence="1">
    <location>
        <begin position="112"/>
        <end position="131"/>
    </location>
</feature>
<dbReference type="EMBL" id="LROU01000061">
    <property type="protein sequence ID" value="KYF37484.1"/>
    <property type="molecule type" value="Genomic_DNA"/>
</dbReference>
<keyword evidence="1" id="KW-1133">Transmembrane helix</keyword>
<accession>A0A150NVJ2</accession>
<protein>
    <submittedName>
        <fullName evidence="2">Uncharacterized protein</fullName>
    </submittedName>
</protein>
<dbReference type="Proteomes" id="UP000075442">
    <property type="component" value="Unassembled WGS sequence"/>
</dbReference>
<name>A0A150NVJ2_STRMT</name>
<evidence type="ECO:0000256" key="1">
    <source>
        <dbReference type="SAM" id="Phobius"/>
    </source>
</evidence>
<sequence>MTSPNTNSSGFRATSWPSRIVLTFSLVMRLSLSTMCLARSSVTIPEKALKQITAKKTRLLQACTKARAKAMAKFKALKRVKTFRLTICQVLVLADAVKSLTKPLACLSLTSLWVNPIILFLSINSIISFFLKEF</sequence>
<gene>
    <name evidence="2" type="ORF">SMIM3I_00670</name>
</gene>
<evidence type="ECO:0000313" key="3">
    <source>
        <dbReference type="Proteomes" id="UP000075442"/>
    </source>
</evidence>
<proteinExistence type="predicted"/>
<dbReference type="AlphaFoldDB" id="A0A150NVJ2"/>